<dbReference type="GeneID" id="80426789"/>
<sequence length="40" mass="4379">MKYEKPQVVAQNSNSGSFAAGCPTKDTYDSCDCKNCERTT</sequence>
<organism evidence="1 2">
    <name type="scientific">Treponema phagedenis</name>
    <dbReference type="NCBI Taxonomy" id="162"/>
    <lineage>
        <taxon>Bacteria</taxon>
        <taxon>Pseudomonadati</taxon>
        <taxon>Spirochaetota</taxon>
        <taxon>Spirochaetia</taxon>
        <taxon>Spirochaetales</taxon>
        <taxon>Treponemataceae</taxon>
        <taxon>Treponema</taxon>
    </lineage>
</organism>
<proteinExistence type="predicted"/>
<dbReference type="Proteomes" id="UP000042527">
    <property type="component" value="Unassembled WGS sequence"/>
</dbReference>
<reference evidence="2" key="1">
    <citation type="submission" date="2015-01" db="EMBL/GenBank/DDBJ databases">
        <authorList>
            <person name="Manzoor Shahid"/>
            <person name="Zubair Saima"/>
        </authorList>
    </citation>
    <scope>NUCLEOTIDE SEQUENCE [LARGE SCALE GENOMIC DNA]</scope>
    <source>
        <strain evidence="2">V1</strain>
    </source>
</reference>
<name>A0A0B7GZF8_TREPH</name>
<dbReference type="RefSeq" id="WP_256254702.1">
    <property type="nucleotide sequence ID" value="NZ_CDNC01000019.1"/>
</dbReference>
<evidence type="ECO:0000313" key="2">
    <source>
        <dbReference type="Proteomes" id="UP000042527"/>
    </source>
</evidence>
<dbReference type="AlphaFoldDB" id="A0A0B7GZF8"/>
<accession>A0A0B7GZF8</accession>
<dbReference type="PROSITE" id="PS51257">
    <property type="entry name" value="PROKAR_LIPOPROTEIN"/>
    <property type="match status" value="1"/>
</dbReference>
<evidence type="ECO:0000313" key="1">
    <source>
        <dbReference type="EMBL" id="CEM62041.1"/>
    </source>
</evidence>
<gene>
    <name evidence="1" type="ORF">TPHV1_260030</name>
</gene>
<dbReference type="EMBL" id="CDNC01000019">
    <property type="protein sequence ID" value="CEM62041.1"/>
    <property type="molecule type" value="Genomic_DNA"/>
</dbReference>
<keyword evidence="2" id="KW-1185">Reference proteome</keyword>
<protein>
    <submittedName>
        <fullName evidence="1">Uncharacterized protein</fullName>
    </submittedName>
</protein>